<accession>A0A1V8TR77</accession>
<dbReference type="Proteomes" id="UP000192596">
    <property type="component" value="Unassembled WGS sequence"/>
</dbReference>
<dbReference type="InParanoid" id="A0A1V8TR77"/>
<comment type="caution">
    <text evidence="1">The sequence shown here is derived from an EMBL/GenBank/DDBJ whole genome shotgun (WGS) entry which is preliminary data.</text>
</comment>
<protein>
    <submittedName>
        <fullName evidence="1">Uncharacterized protein</fullName>
    </submittedName>
</protein>
<gene>
    <name evidence="1" type="ORF">B0A48_02020</name>
</gene>
<reference evidence="2" key="1">
    <citation type="submission" date="2017-03" db="EMBL/GenBank/DDBJ databases">
        <title>Genomes of endolithic fungi from Antarctica.</title>
        <authorList>
            <person name="Coleine C."/>
            <person name="Masonjones S."/>
            <person name="Stajich J.E."/>
        </authorList>
    </citation>
    <scope>NUCLEOTIDE SEQUENCE [LARGE SCALE GENOMIC DNA]</scope>
    <source>
        <strain evidence="2">CCFEE 5527</strain>
    </source>
</reference>
<sequence>MEDAESAQVPALRLRCPVPLIDDFLGRSVFYEERRGDFALAREAADTASAEARLHDDTISLVSALVTRGIIHQLQGNVSVSNDCLEEAINLSGGTPELQYRALVYSSQISSLMYDYFPDGGAAFAKDIQPNFDTVLNLRAWTDRITEARSFVNNKALLLEGRMLQRRRTVMRPPRIGADRYDATNFAQLRIWASSFQADRDWCESDKADARQLAALDLLLGDVLFKAGDLPKALEKVEKATETYRALDDTIGKANCESKLGDFLASPRKSGKGDRTSQDPKAFEMRIMEEVGQLTQDASNLMSALPVIIGAKSSEITGTPVARSTDTLGDVAVTEFAKLMIRQSFFYENLYRGKQARRLHHPRQAEKFFAKAKHIAQTDNAFHQSFMNAMISAYQDQAQNAVQYFNIYLEEEYQFSRVFESTPVLQEDNLRNVAGQALSFFCEMEGFSDAQRYIDILLQLSGEDWWQQGEHPWDYLRLIAIVEEGTGKFTQALDTYKHAMDLFEQCRRRLSIDQLKLAFANNSTTQSIYFKATRVALKLREHASDEEQARAFEAEAFRALERGKARSLLDLMASGTISKGEELRTDVAVRRWRKLGAFLASRAGLLQVALSERNPDAENIAKLKKDILDTEEELHVAEIEISTDCSTNISLTSDVVNFDHLVAKMNNTTAILQSESSTTNAD</sequence>
<dbReference type="STRING" id="1507870.A0A1V8TR77"/>
<keyword evidence="2" id="KW-1185">Reference proteome</keyword>
<dbReference type="Gene3D" id="1.25.40.10">
    <property type="entry name" value="Tetratricopeptide repeat domain"/>
    <property type="match status" value="2"/>
</dbReference>
<name>A0A1V8TR77_9PEZI</name>
<proteinExistence type="predicted"/>
<dbReference type="OrthoDB" id="5040840at2759"/>
<organism evidence="1 2">
    <name type="scientific">Cryoendolithus antarcticus</name>
    <dbReference type="NCBI Taxonomy" id="1507870"/>
    <lineage>
        <taxon>Eukaryota</taxon>
        <taxon>Fungi</taxon>
        <taxon>Dikarya</taxon>
        <taxon>Ascomycota</taxon>
        <taxon>Pezizomycotina</taxon>
        <taxon>Dothideomycetes</taxon>
        <taxon>Dothideomycetidae</taxon>
        <taxon>Cladosporiales</taxon>
        <taxon>Cladosporiaceae</taxon>
        <taxon>Cryoendolithus</taxon>
    </lineage>
</organism>
<evidence type="ECO:0000313" key="2">
    <source>
        <dbReference type="Proteomes" id="UP000192596"/>
    </source>
</evidence>
<evidence type="ECO:0000313" key="1">
    <source>
        <dbReference type="EMBL" id="OQO13788.1"/>
    </source>
</evidence>
<dbReference type="EMBL" id="NAJO01000003">
    <property type="protein sequence ID" value="OQO13788.1"/>
    <property type="molecule type" value="Genomic_DNA"/>
</dbReference>
<dbReference type="SUPFAM" id="SSF48452">
    <property type="entry name" value="TPR-like"/>
    <property type="match status" value="1"/>
</dbReference>
<dbReference type="AlphaFoldDB" id="A0A1V8TR77"/>
<dbReference type="InterPro" id="IPR011990">
    <property type="entry name" value="TPR-like_helical_dom_sf"/>
</dbReference>